<dbReference type="Gene3D" id="3.40.50.1110">
    <property type="entry name" value="SGNH hydrolase"/>
    <property type="match status" value="1"/>
</dbReference>
<evidence type="ECO:0000313" key="3">
    <source>
        <dbReference type="EMBL" id="GLF93083.1"/>
    </source>
</evidence>
<keyword evidence="1" id="KW-0732">Signal</keyword>
<dbReference type="Proteomes" id="UP001291653">
    <property type="component" value="Unassembled WGS sequence"/>
</dbReference>
<dbReference type="InterPro" id="IPR037460">
    <property type="entry name" value="SEST-like"/>
</dbReference>
<evidence type="ECO:0000313" key="4">
    <source>
        <dbReference type="Proteomes" id="UP001291653"/>
    </source>
</evidence>
<organism evidence="3 4">
    <name type="scientific">Streptomyces yaizuensis</name>
    <dbReference type="NCBI Taxonomy" id="2989713"/>
    <lineage>
        <taxon>Bacteria</taxon>
        <taxon>Bacillati</taxon>
        <taxon>Actinomycetota</taxon>
        <taxon>Actinomycetes</taxon>
        <taxon>Kitasatosporales</taxon>
        <taxon>Streptomycetaceae</taxon>
        <taxon>Streptomyces</taxon>
    </lineage>
</organism>
<keyword evidence="4" id="KW-1185">Reference proteome</keyword>
<dbReference type="RefSeq" id="WP_323445186.1">
    <property type="nucleotide sequence ID" value="NZ_BSBI01000001.1"/>
</dbReference>
<comment type="caution">
    <text evidence="3">The sequence shown here is derived from an EMBL/GenBank/DDBJ whole genome shotgun (WGS) entry which is preliminary data.</text>
</comment>
<proteinExistence type="predicted"/>
<feature type="chain" id="PRO_5046732406" evidence="1">
    <location>
        <begin position="27"/>
        <end position="464"/>
    </location>
</feature>
<sequence>MRIHRRTAWLGTALLIGALATPMARAVDAPDARGAVSTAAGPLPGKAAARVTPAAPAAGEQLITFSEFPVDTAITRQYRPRGVVFSGTGGGGTPFISPDGANPTAPALSGSPRFQGGIRGDFVKVGGAPRTVGTFSLDVGYIDDPDSVAVTAHDAKGKQLARKLADRRGMVRITLTAKGITSFRVQQVAGESAGFAVDNLRYPRPELLAALGDSYSSGEANPPYVKGTDVKGKGCHRSQKAWPVLLGKNNTAVSRVKHLACSGARTTALTQSYNGEIPQLTALGRLTGKDEPAVVTVTLGGNDVGFGTVLEACYVFWGKCLGRDGAVAKAEKELATLGGRLKNHYLSIQRKAPNATMVVVGYPRLFPATDREENCAWLSNDERKALNALGTKVDGVLAARAKEAGLAYVTVQETTAGHELCTRNESWFFPVGLTGGQQRAHPVLKGQQAIEAKVRRHIDTLLKR</sequence>
<evidence type="ECO:0000256" key="1">
    <source>
        <dbReference type="SAM" id="SignalP"/>
    </source>
</evidence>
<dbReference type="Pfam" id="PF13472">
    <property type="entry name" value="Lipase_GDSL_2"/>
    <property type="match status" value="1"/>
</dbReference>
<dbReference type="InterPro" id="IPR036514">
    <property type="entry name" value="SGNH_hydro_sf"/>
</dbReference>
<feature type="signal peptide" evidence="1">
    <location>
        <begin position="1"/>
        <end position="26"/>
    </location>
</feature>
<dbReference type="InterPro" id="IPR013830">
    <property type="entry name" value="SGNH_hydro"/>
</dbReference>
<gene>
    <name evidence="3" type="ORF">SYYSPA8_02320</name>
</gene>
<dbReference type="GO" id="GO:0016787">
    <property type="term" value="F:hydrolase activity"/>
    <property type="evidence" value="ECO:0007669"/>
    <property type="project" value="UniProtKB-KW"/>
</dbReference>
<dbReference type="EMBL" id="BSBI01000001">
    <property type="protein sequence ID" value="GLF93083.1"/>
    <property type="molecule type" value="Genomic_DNA"/>
</dbReference>
<accession>A0ABQ5NSG3</accession>
<name>A0ABQ5NSG3_9ACTN</name>
<reference evidence="3 4" key="1">
    <citation type="submission" date="2022-10" db="EMBL/GenBank/DDBJ databases">
        <title>Draft genome sequence of Streptomyces sp. YSPA8.</title>
        <authorList>
            <person name="Moriuchi R."/>
            <person name="Dohra H."/>
            <person name="Yamamura H."/>
            <person name="Kodani S."/>
        </authorList>
    </citation>
    <scope>NUCLEOTIDE SEQUENCE [LARGE SCALE GENOMIC DNA]</scope>
    <source>
        <strain evidence="3 4">YSPA8</strain>
    </source>
</reference>
<dbReference type="SUPFAM" id="SSF52266">
    <property type="entry name" value="SGNH hydrolase"/>
    <property type="match status" value="1"/>
</dbReference>
<dbReference type="PANTHER" id="PTHR37981:SF1">
    <property type="entry name" value="SGNH HYDROLASE-TYPE ESTERASE DOMAIN-CONTAINING PROTEIN"/>
    <property type="match status" value="1"/>
</dbReference>
<keyword evidence="3" id="KW-0378">Hydrolase</keyword>
<protein>
    <submittedName>
        <fullName evidence="3">SGNH/GDSL hydrolase family protein</fullName>
    </submittedName>
</protein>
<dbReference type="PANTHER" id="PTHR37981">
    <property type="entry name" value="LIPASE 2"/>
    <property type="match status" value="1"/>
</dbReference>
<dbReference type="CDD" id="cd01823">
    <property type="entry name" value="SEST_like"/>
    <property type="match status" value="1"/>
</dbReference>
<evidence type="ECO:0000259" key="2">
    <source>
        <dbReference type="Pfam" id="PF13472"/>
    </source>
</evidence>
<feature type="domain" description="SGNH hydrolase-type esterase" evidence="2">
    <location>
        <begin position="210"/>
        <end position="448"/>
    </location>
</feature>